<dbReference type="EMBL" id="GL377567">
    <property type="protein sequence ID" value="EFJ35829.1"/>
    <property type="molecule type" value="Genomic_DNA"/>
</dbReference>
<dbReference type="HOGENOM" id="CLU_001570_4_0_1"/>
<dbReference type="PANTHER" id="PTHR47944:SF4">
    <property type="entry name" value="OS09G0441700 PROTEIN"/>
    <property type="match status" value="1"/>
</dbReference>
<dbReference type="Gramene" id="EFJ35829">
    <property type="protein sequence ID" value="EFJ35829"/>
    <property type="gene ID" value="SELMODRAFT_78680"/>
</dbReference>
<dbReference type="InParanoid" id="D8QU97"/>
<comment type="similarity">
    <text evidence="1 7">Belongs to the cytochrome P450 family.</text>
</comment>
<dbReference type="PROSITE" id="PS00086">
    <property type="entry name" value="CYTOCHROME_P450"/>
    <property type="match status" value="1"/>
</dbReference>
<dbReference type="PANTHER" id="PTHR47944">
    <property type="entry name" value="CYTOCHROME P450 98A9"/>
    <property type="match status" value="1"/>
</dbReference>
<dbReference type="Pfam" id="PF00067">
    <property type="entry name" value="p450"/>
    <property type="match status" value="1"/>
</dbReference>
<organism evidence="9">
    <name type="scientific">Selaginella moellendorffii</name>
    <name type="common">Spikemoss</name>
    <dbReference type="NCBI Taxonomy" id="88036"/>
    <lineage>
        <taxon>Eukaryota</taxon>
        <taxon>Viridiplantae</taxon>
        <taxon>Streptophyta</taxon>
        <taxon>Embryophyta</taxon>
        <taxon>Tracheophyta</taxon>
        <taxon>Lycopodiopsida</taxon>
        <taxon>Selaginellales</taxon>
        <taxon>Selaginellaceae</taxon>
        <taxon>Selaginella</taxon>
    </lineage>
</organism>
<dbReference type="OMA" id="ETPMTHE"/>
<dbReference type="InterPro" id="IPR036396">
    <property type="entry name" value="Cyt_P450_sf"/>
</dbReference>
<dbReference type="InterPro" id="IPR001128">
    <property type="entry name" value="Cyt_P450"/>
</dbReference>
<name>D8QU97_SELML</name>
<dbReference type="PRINTS" id="PR00463">
    <property type="entry name" value="EP450I"/>
</dbReference>
<dbReference type="eggNOG" id="KOG0156">
    <property type="taxonomic scope" value="Eukaryota"/>
</dbReference>
<evidence type="ECO:0000256" key="1">
    <source>
        <dbReference type="ARBA" id="ARBA00010617"/>
    </source>
</evidence>
<evidence type="ECO:0000256" key="3">
    <source>
        <dbReference type="ARBA" id="ARBA00022723"/>
    </source>
</evidence>
<dbReference type="GO" id="GO:0044550">
    <property type="term" value="P:secondary metabolite biosynthetic process"/>
    <property type="evidence" value="ECO:0007669"/>
    <property type="project" value="UniProtKB-ARBA"/>
</dbReference>
<dbReference type="PRINTS" id="PR00385">
    <property type="entry name" value="P450"/>
</dbReference>
<keyword evidence="7" id="KW-0503">Monooxygenase</keyword>
<evidence type="ECO:0000256" key="2">
    <source>
        <dbReference type="ARBA" id="ARBA00022617"/>
    </source>
</evidence>
<protein>
    <recommendedName>
        <fullName evidence="10">Cytochrome P450-dependent monooxygenase</fullName>
    </recommendedName>
</protein>
<keyword evidence="2 6" id="KW-0349">Heme</keyword>
<dbReference type="GO" id="GO:0005506">
    <property type="term" value="F:iron ion binding"/>
    <property type="evidence" value="ECO:0007669"/>
    <property type="project" value="InterPro"/>
</dbReference>
<accession>D8QU97</accession>
<dbReference type="CDD" id="cd20618">
    <property type="entry name" value="CYP71_clan"/>
    <property type="match status" value="1"/>
</dbReference>
<dbReference type="Gene3D" id="1.10.630.10">
    <property type="entry name" value="Cytochrome P450"/>
    <property type="match status" value="1"/>
</dbReference>
<keyword evidence="5 6" id="KW-0408">Iron</keyword>
<evidence type="ECO:0000313" key="9">
    <source>
        <dbReference type="Proteomes" id="UP000001514"/>
    </source>
</evidence>
<dbReference type="AlphaFoldDB" id="D8QU97"/>
<evidence type="ECO:0000256" key="7">
    <source>
        <dbReference type="RuleBase" id="RU000461"/>
    </source>
</evidence>
<evidence type="ECO:0000256" key="4">
    <source>
        <dbReference type="ARBA" id="ARBA00023002"/>
    </source>
</evidence>
<feature type="binding site" description="axial binding residue" evidence="6">
    <location>
        <position position="444"/>
    </location>
    <ligand>
        <name>heme</name>
        <dbReference type="ChEBI" id="CHEBI:30413"/>
    </ligand>
    <ligandPart>
        <name>Fe</name>
        <dbReference type="ChEBI" id="CHEBI:18248"/>
    </ligandPart>
</feature>
<dbReference type="KEGG" id="smo:SELMODRAFT_78680"/>
<dbReference type="SUPFAM" id="SSF48264">
    <property type="entry name" value="Cytochrome P450"/>
    <property type="match status" value="1"/>
</dbReference>
<evidence type="ECO:0008006" key="10">
    <source>
        <dbReference type="Google" id="ProtNLM"/>
    </source>
</evidence>
<keyword evidence="4 7" id="KW-0560">Oxidoreductase</keyword>
<keyword evidence="9" id="KW-1185">Reference proteome</keyword>
<evidence type="ECO:0000313" key="8">
    <source>
        <dbReference type="EMBL" id="EFJ35829.1"/>
    </source>
</evidence>
<dbReference type="Proteomes" id="UP000001514">
    <property type="component" value="Unassembled WGS sequence"/>
</dbReference>
<dbReference type="STRING" id="88036.D8QU97"/>
<gene>
    <name evidence="8" type="ORF">SELMODRAFT_78680</name>
</gene>
<sequence length="501" mass="56040">MEFLVGFAILLILVVFSSVFYLRVASQSPSLPTPLPIIGHLYLLGKLPHHSLLAIARKYGPLVKLRLGSVPVVIASSPEMAREFLRNQDLTFASRPTLLTTKYILYDSKDMVFAPYGEHWRSMRKLCVVELLTDRRLASSHQARLEELQRLLAKIAKVAETSKPFVLLDLLTEFTFNVITRMVMNKAYFGSGETTEELAATRDFIHMQEQGTILLGEFHIGDYIPFLKWFDSSVAKMKALHKIQDEFLQKVVDQHVLARQSREQTQAHDGGGDFVDTLLSLDSPDPNNQARNIKALIQNLLGAGTDTSITTIQWAMAELLNNPRALEKAQEELRAKFGNARQEIIQEHELKDLPYLHAVIKETFRLHPPAPLLIPHQSTQDTTVAGLAIAKGTRLFVNVYAIGRDPALWKSPDDFLPERFLGSSIDVHGKNFELLPFGSGRRGCPGMALGLITVQLALANLLHRFQWSLAPGVDAHPMAECFGVVTTMEIPLRARASPNKD</sequence>
<dbReference type="FunFam" id="1.10.630.10:FF:000026">
    <property type="entry name" value="Cytochrome P450 82C4"/>
    <property type="match status" value="1"/>
</dbReference>
<dbReference type="GO" id="GO:0020037">
    <property type="term" value="F:heme binding"/>
    <property type="evidence" value="ECO:0007669"/>
    <property type="project" value="InterPro"/>
</dbReference>
<dbReference type="InterPro" id="IPR002401">
    <property type="entry name" value="Cyt_P450_E_grp-I"/>
</dbReference>
<dbReference type="GO" id="GO:0004497">
    <property type="term" value="F:monooxygenase activity"/>
    <property type="evidence" value="ECO:0007669"/>
    <property type="project" value="UniProtKB-KW"/>
</dbReference>
<reference evidence="8 9" key="1">
    <citation type="journal article" date="2011" name="Science">
        <title>The Selaginella genome identifies genetic changes associated with the evolution of vascular plants.</title>
        <authorList>
            <person name="Banks J.A."/>
            <person name="Nishiyama T."/>
            <person name="Hasebe M."/>
            <person name="Bowman J.L."/>
            <person name="Gribskov M."/>
            <person name="dePamphilis C."/>
            <person name="Albert V.A."/>
            <person name="Aono N."/>
            <person name="Aoyama T."/>
            <person name="Ambrose B.A."/>
            <person name="Ashton N.W."/>
            <person name="Axtell M.J."/>
            <person name="Barker E."/>
            <person name="Barker M.S."/>
            <person name="Bennetzen J.L."/>
            <person name="Bonawitz N.D."/>
            <person name="Chapple C."/>
            <person name="Cheng C."/>
            <person name="Correa L.G."/>
            <person name="Dacre M."/>
            <person name="DeBarry J."/>
            <person name="Dreyer I."/>
            <person name="Elias M."/>
            <person name="Engstrom E.M."/>
            <person name="Estelle M."/>
            <person name="Feng L."/>
            <person name="Finet C."/>
            <person name="Floyd S.K."/>
            <person name="Frommer W.B."/>
            <person name="Fujita T."/>
            <person name="Gramzow L."/>
            <person name="Gutensohn M."/>
            <person name="Harholt J."/>
            <person name="Hattori M."/>
            <person name="Heyl A."/>
            <person name="Hirai T."/>
            <person name="Hiwatashi Y."/>
            <person name="Ishikawa M."/>
            <person name="Iwata M."/>
            <person name="Karol K.G."/>
            <person name="Koehler B."/>
            <person name="Kolukisaoglu U."/>
            <person name="Kubo M."/>
            <person name="Kurata T."/>
            <person name="Lalonde S."/>
            <person name="Li K."/>
            <person name="Li Y."/>
            <person name="Litt A."/>
            <person name="Lyons E."/>
            <person name="Manning G."/>
            <person name="Maruyama T."/>
            <person name="Michael T.P."/>
            <person name="Mikami K."/>
            <person name="Miyazaki S."/>
            <person name="Morinaga S."/>
            <person name="Murata T."/>
            <person name="Mueller-Roeber B."/>
            <person name="Nelson D.R."/>
            <person name="Obara M."/>
            <person name="Oguri Y."/>
            <person name="Olmstead R.G."/>
            <person name="Onodera N."/>
            <person name="Petersen B.L."/>
            <person name="Pils B."/>
            <person name="Prigge M."/>
            <person name="Rensing S.A."/>
            <person name="Riano-Pachon D.M."/>
            <person name="Roberts A.W."/>
            <person name="Sato Y."/>
            <person name="Scheller H.V."/>
            <person name="Schulz B."/>
            <person name="Schulz C."/>
            <person name="Shakirov E.V."/>
            <person name="Shibagaki N."/>
            <person name="Shinohara N."/>
            <person name="Shippen D.E."/>
            <person name="Soerensen I."/>
            <person name="Sotooka R."/>
            <person name="Sugimoto N."/>
            <person name="Sugita M."/>
            <person name="Sumikawa N."/>
            <person name="Tanurdzic M."/>
            <person name="Theissen G."/>
            <person name="Ulvskov P."/>
            <person name="Wakazuki S."/>
            <person name="Weng J.K."/>
            <person name="Willats W.W."/>
            <person name="Wipf D."/>
            <person name="Wolf P.G."/>
            <person name="Yang L."/>
            <person name="Zimmer A.D."/>
            <person name="Zhu Q."/>
            <person name="Mitros T."/>
            <person name="Hellsten U."/>
            <person name="Loque D."/>
            <person name="Otillar R."/>
            <person name="Salamov A."/>
            <person name="Schmutz J."/>
            <person name="Shapiro H."/>
            <person name="Lindquist E."/>
            <person name="Lucas S."/>
            <person name="Rokhsar D."/>
            <person name="Grigoriev I.V."/>
        </authorList>
    </citation>
    <scope>NUCLEOTIDE SEQUENCE [LARGE SCALE GENOMIC DNA]</scope>
</reference>
<comment type="cofactor">
    <cofactor evidence="6">
        <name>heme</name>
        <dbReference type="ChEBI" id="CHEBI:30413"/>
    </cofactor>
</comment>
<evidence type="ECO:0000256" key="6">
    <source>
        <dbReference type="PIRSR" id="PIRSR602401-1"/>
    </source>
</evidence>
<dbReference type="OrthoDB" id="1470350at2759"/>
<proteinExistence type="inferred from homology"/>
<dbReference type="InterPro" id="IPR017972">
    <property type="entry name" value="Cyt_P450_CS"/>
</dbReference>
<evidence type="ECO:0000256" key="5">
    <source>
        <dbReference type="ARBA" id="ARBA00023004"/>
    </source>
</evidence>
<dbReference type="GO" id="GO:0016705">
    <property type="term" value="F:oxidoreductase activity, acting on paired donors, with incorporation or reduction of molecular oxygen"/>
    <property type="evidence" value="ECO:0007669"/>
    <property type="project" value="InterPro"/>
</dbReference>
<keyword evidence="3 6" id="KW-0479">Metal-binding</keyword>